<dbReference type="InterPro" id="IPR011324">
    <property type="entry name" value="Cytotoxic_necrot_fac-like_cat"/>
</dbReference>
<keyword evidence="2 3" id="KW-0378">Hydrolase</keyword>
<dbReference type="PANTHER" id="PTHR35147">
    <property type="entry name" value="CHEMORECEPTOR GLUTAMINE DEAMIDASE CHED-RELATED"/>
    <property type="match status" value="1"/>
</dbReference>
<comment type="similarity">
    <text evidence="3">Belongs to the CheD family.</text>
</comment>
<reference evidence="5" key="1">
    <citation type="journal article" date="2017" name="Appl. Environ. Microbiol.">
        <title>Genomic Analysis of Calderihabitans maritimus KKC1, a Thermophilic, Hydrogenogenic, Carboxydotrophic Bacterium Isolated from Marine Sediment.</title>
        <authorList>
            <person name="Omae K."/>
            <person name="Yoneda Y."/>
            <person name="Fukuyama Y."/>
            <person name="Yoshida T."/>
            <person name="Sako Y."/>
        </authorList>
    </citation>
    <scope>NUCLEOTIDE SEQUENCE [LARGE SCALE GENOMIC DNA]</scope>
    <source>
        <strain evidence="5">KKC1</strain>
    </source>
</reference>
<dbReference type="Pfam" id="PF03975">
    <property type="entry name" value="CheD"/>
    <property type="match status" value="1"/>
</dbReference>
<comment type="caution">
    <text evidence="4">The sequence shown here is derived from an EMBL/GenBank/DDBJ whole genome shotgun (WGS) entry which is preliminary data.</text>
</comment>
<dbReference type="PANTHER" id="PTHR35147:SF1">
    <property type="entry name" value="CHEMORECEPTOR GLUTAMINE DEAMIDASE CHED-RELATED"/>
    <property type="match status" value="1"/>
</dbReference>
<evidence type="ECO:0000313" key="5">
    <source>
        <dbReference type="Proteomes" id="UP000197032"/>
    </source>
</evidence>
<comment type="catalytic activity">
    <reaction evidence="3">
        <text>L-glutaminyl-[protein] + H2O = L-glutamyl-[protein] + NH4(+)</text>
        <dbReference type="Rhea" id="RHEA:16441"/>
        <dbReference type="Rhea" id="RHEA-COMP:10207"/>
        <dbReference type="Rhea" id="RHEA-COMP:10208"/>
        <dbReference type="ChEBI" id="CHEBI:15377"/>
        <dbReference type="ChEBI" id="CHEBI:28938"/>
        <dbReference type="ChEBI" id="CHEBI:29973"/>
        <dbReference type="ChEBI" id="CHEBI:30011"/>
        <dbReference type="EC" id="3.5.1.44"/>
    </reaction>
</comment>
<dbReference type="EC" id="3.5.1.44" evidence="3"/>
<proteinExistence type="inferred from homology"/>
<evidence type="ECO:0000256" key="2">
    <source>
        <dbReference type="ARBA" id="ARBA00022801"/>
    </source>
</evidence>
<keyword evidence="5" id="KW-1185">Reference proteome</keyword>
<sequence>MNIFNLELKVGIAELKVARSPTLLVTIGLGSCIGVALWDRLAKVGGLAHIMLPDSKQFSQVVNKAKFADLAIPLLVKKLEDLGASKHRLEAKLAGGAQMFSFKDRRISVFNIGERNIQVARKVLQELGIKLVAEDVGGNYGRTMILNTANGEVYIRIVGRPQKTI</sequence>
<evidence type="ECO:0000256" key="1">
    <source>
        <dbReference type="ARBA" id="ARBA00022500"/>
    </source>
</evidence>
<dbReference type="InterPro" id="IPR005659">
    <property type="entry name" value="Chemorcpt_Glu_NH3ase_CheD"/>
</dbReference>
<gene>
    <name evidence="3" type="primary">cheD</name>
    <name evidence="4" type="ORF">KKC1_20920</name>
</gene>
<dbReference type="HAMAP" id="MF_01440">
    <property type="entry name" value="CheD"/>
    <property type="match status" value="1"/>
</dbReference>
<dbReference type="OrthoDB" id="9807202at2"/>
<name>A0A1Z5HUC2_9FIRM</name>
<dbReference type="GO" id="GO:0050568">
    <property type="term" value="F:protein-glutamine glutaminase activity"/>
    <property type="evidence" value="ECO:0007669"/>
    <property type="project" value="UniProtKB-UniRule"/>
</dbReference>
<dbReference type="CDD" id="cd16352">
    <property type="entry name" value="CheD"/>
    <property type="match status" value="1"/>
</dbReference>
<evidence type="ECO:0000256" key="3">
    <source>
        <dbReference type="HAMAP-Rule" id="MF_01440"/>
    </source>
</evidence>
<keyword evidence="1 3" id="KW-0145">Chemotaxis</keyword>
<evidence type="ECO:0000313" key="4">
    <source>
        <dbReference type="EMBL" id="GAW92947.1"/>
    </source>
</evidence>
<dbReference type="EMBL" id="BDGJ01000111">
    <property type="protein sequence ID" value="GAW92947.1"/>
    <property type="molecule type" value="Genomic_DNA"/>
</dbReference>
<protein>
    <recommendedName>
        <fullName evidence="3">Probable chemoreceptor glutamine deamidase CheD</fullName>
        <ecNumber evidence="3">3.5.1.44</ecNumber>
    </recommendedName>
</protein>
<dbReference type="GO" id="GO:0006935">
    <property type="term" value="P:chemotaxis"/>
    <property type="evidence" value="ECO:0007669"/>
    <property type="project" value="UniProtKB-UniRule"/>
</dbReference>
<comment type="function">
    <text evidence="3">Probably deamidates glutamine residues to glutamate on methyl-accepting chemotaxis receptors (MCPs), playing an important role in chemotaxis.</text>
</comment>
<dbReference type="InterPro" id="IPR038592">
    <property type="entry name" value="CheD-like_sf"/>
</dbReference>
<accession>A0A1Z5HUC2</accession>
<dbReference type="SUPFAM" id="SSF64438">
    <property type="entry name" value="CNF1/YfiH-like putative cysteine hydrolases"/>
    <property type="match status" value="1"/>
</dbReference>
<dbReference type="Gene3D" id="3.30.1330.200">
    <property type="match status" value="1"/>
</dbReference>
<organism evidence="4 5">
    <name type="scientific">Calderihabitans maritimus</name>
    <dbReference type="NCBI Taxonomy" id="1246530"/>
    <lineage>
        <taxon>Bacteria</taxon>
        <taxon>Bacillati</taxon>
        <taxon>Bacillota</taxon>
        <taxon>Clostridia</taxon>
        <taxon>Neomoorellales</taxon>
        <taxon>Calderihabitantaceae</taxon>
        <taxon>Calderihabitans</taxon>
    </lineage>
</organism>
<dbReference type="Proteomes" id="UP000197032">
    <property type="component" value="Unassembled WGS sequence"/>
</dbReference>
<dbReference type="AlphaFoldDB" id="A0A1Z5HUC2"/>